<dbReference type="Proteomes" id="UP000217895">
    <property type="component" value="Chromosome"/>
</dbReference>
<evidence type="ECO:0000256" key="1">
    <source>
        <dbReference type="SAM" id="Phobius"/>
    </source>
</evidence>
<dbReference type="AlphaFoldDB" id="A0A1Z4JMW8"/>
<protein>
    <recommendedName>
        <fullName evidence="2">SGNH hydrolase-type esterase domain-containing protein</fullName>
    </recommendedName>
</protein>
<dbReference type="Pfam" id="PF13472">
    <property type="entry name" value="Lipase_GDSL_2"/>
    <property type="match status" value="1"/>
</dbReference>
<sequence length="316" mass="35324">MVGQITHCPGMTWLSITIALLTTVLILLEIALRLFFGFGDPLLYVADPEIGYLLAPNQSVKRFGNRIETNQFSMRSPNFALKPEAKRILLLGDSIINGGWWTDQKDVISELMQRSSAANGKLEVLNASANSWSPRNELAYLKRFGTFNAEVIILVINTDDLFGTQPTSLGVGRDRNYPDRKPMSAIQEVLDRYLLPAPAMPEAFKKIQAEGGDRVGLILDAIRGIRDLAHRNNAKFVLAMTPLLRELTPPGSRDYEIVARKRLMDMTQTEQIKYIDFLTIFAGAAKSAPPETLYRDHIHLSQGGNQIVSEWLLQAI</sequence>
<reference evidence="3 4" key="1">
    <citation type="submission" date="2017-06" db="EMBL/GenBank/DDBJ databases">
        <title>Genome sequencing of cyanobaciteial culture collection at National Institute for Environmental Studies (NIES).</title>
        <authorList>
            <person name="Hirose Y."/>
            <person name="Shimura Y."/>
            <person name="Fujisawa T."/>
            <person name="Nakamura Y."/>
            <person name="Kawachi M."/>
        </authorList>
    </citation>
    <scope>NUCLEOTIDE SEQUENCE [LARGE SCALE GENOMIC DNA]</scope>
    <source>
        <strain evidence="3 4">NIES-2135</strain>
    </source>
</reference>
<keyword evidence="4" id="KW-1185">Reference proteome</keyword>
<dbReference type="InterPro" id="IPR013830">
    <property type="entry name" value="SGNH_hydro"/>
</dbReference>
<evidence type="ECO:0000259" key="2">
    <source>
        <dbReference type="Pfam" id="PF13472"/>
    </source>
</evidence>
<feature type="domain" description="SGNH hydrolase-type esterase" evidence="2">
    <location>
        <begin position="90"/>
        <end position="307"/>
    </location>
</feature>
<evidence type="ECO:0000313" key="3">
    <source>
        <dbReference type="EMBL" id="BAY57967.1"/>
    </source>
</evidence>
<proteinExistence type="predicted"/>
<organism evidence="3 4">
    <name type="scientific">Leptolyngbya boryana NIES-2135</name>
    <dbReference type="NCBI Taxonomy" id="1973484"/>
    <lineage>
        <taxon>Bacteria</taxon>
        <taxon>Bacillati</taxon>
        <taxon>Cyanobacteriota</taxon>
        <taxon>Cyanophyceae</taxon>
        <taxon>Leptolyngbyales</taxon>
        <taxon>Leptolyngbyaceae</taxon>
        <taxon>Leptolyngbya group</taxon>
        <taxon>Leptolyngbya</taxon>
    </lineage>
</organism>
<keyword evidence="1" id="KW-0812">Transmembrane</keyword>
<dbReference type="SUPFAM" id="SSF52266">
    <property type="entry name" value="SGNH hydrolase"/>
    <property type="match status" value="1"/>
</dbReference>
<feature type="transmembrane region" description="Helical" evidence="1">
    <location>
        <begin position="12"/>
        <end position="36"/>
    </location>
</feature>
<accession>A0A1Z4JMW8</accession>
<evidence type="ECO:0000313" key="4">
    <source>
        <dbReference type="Proteomes" id="UP000217895"/>
    </source>
</evidence>
<dbReference type="Gene3D" id="3.40.50.1110">
    <property type="entry name" value="SGNH hydrolase"/>
    <property type="match status" value="1"/>
</dbReference>
<dbReference type="InterPro" id="IPR036514">
    <property type="entry name" value="SGNH_hydro_sf"/>
</dbReference>
<dbReference type="EMBL" id="AP018203">
    <property type="protein sequence ID" value="BAY57967.1"/>
    <property type="molecule type" value="Genomic_DNA"/>
</dbReference>
<keyword evidence="1" id="KW-1133">Transmembrane helix</keyword>
<keyword evidence="1" id="KW-0472">Membrane</keyword>
<gene>
    <name evidence="3" type="ORF">NIES2135_48400</name>
</gene>
<name>A0A1Z4JMW8_LEPBY</name>